<evidence type="ECO:0000313" key="4">
    <source>
        <dbReference type="Proteomes" id="UP000799537"/>
    </source>
</evidence>
<name>A0A6A6C4L9_ZASCE</name>
<dbReference type="EMBL" id="ML993627">
    <property type="protein sequence ID" value="KAF2160326.1"/>
    <property type="molecule type" value="Genomic_DNA"/>
</dbReference>
<accession>A0A6A6C4L9</accession>
<evidence type="ECO:0000256" key="2">
    <source>
        <dbReference type="SAM" id="SignalP"/>
    </source>
</evidence>
<feature type="region of interest" description="Disordered" evidence="1">
    <location>
        <begin position="25"/>
        <end position="107"/>
    </location>
</feature>
<keyword evidence="2" id="KW-0732">Signal</keyword>
<evidence type="ECO:0000313" key="3">
    <source>
        <dbReference type="EMBL" id="KAF2160326.1"/>
    </source>
</evidence>
<protein>
    <submittedName>
        <fullName evidence="3">Uncharacterized protein</fullName>
    </submittedName>
</protein>
<sequence length="107" mass="11912">MQIKYILTTLMGLAAANALANPVAQPGALNPRAEQAEQGEQANQVQQAGQGGDWDDDDHFDDFDRYNGGGYRGGGRGYRGGDRWDDRKGRGRGGPWYRPNRWDGRWD</sequence>
<feature type="compositionally biased region" description="Gly residues" evidence="1">
    <location>
        <begin position="67"/>
        <end position="78"/>
    </location>
</feature>
<proteinExistence type="predicted"/>
<keyword evidence="4" id="KW-1185">Reference proteome</keyword>
<feature type="chain" id="PRO_5025501968" evidence="2">
    <location>
        <begin position="19"/>
        <end position="107"/>
    </location>
</feature>
<dbReference type="RefSeq" id="XP_033661215.1">
    <property type="nucleotide sequence ID" value="XM_033814353.1"/>
</dbReference>
<feature type="signal peptide" evidence="2">
    <location>
        <begin position="1"/>
        <end position="18"/>
    </location>
</feature>
<feature type="compositionally biased region" description="Basic and acidic residues" evidence="1">
    <location>
        <begin position="79"/>
        <end position="88"/>
    </location>
</feature>
<organism evidence="3 4">
    <name type="scientific">Zasmidium cellare ATCC 36951</name>
    <dbReference type="NCBI Taxonomy" id="1080233"/>
    <lineage>
        <taxon>Eukaryota</taxon>
        <taxon>Fungi</taxon>
        <taxon>Dikarya</taxon>
        <taxon>Ascomycota</taxon>
        <taxon>Pezizomycotina</taxon>
        <taxon>Dothideomycetes</taxon>
        <taxon>Dothideomycetidae</taxon>
        <taxon>Mycosphaerellales</taxon>
        <taxon>Mycosphaerellaceae</taxon>
        <taxon>Zasmidium</taxon>
    </lineage>
</organism>
<dbReference type="AlphaFoldDB" id="A0A6A6C4L9"/>
<evidence type="ECO:0000256" key="1">
    <source>
        <dbReference type="SAM" id="MobiDB-lite"/>
    </source>
</evidence>
<gene>
    <name evidence="3" type="ORF">M409DRAFT_60028</name>
</gene>
<reference evidence="3" key="1">
    <citation type="journal article" date="2020" name="Stud. Mycol.">
        <title>101 Dothideomycetes genomes: a test case for predicting lifestyles and emergence of pathogens.</title>
        <authorList>
            <person name="Haridas S."/>
            <person name="Albert R."/>
            <person name="Binder M."/>
            <person name="Bloem J."/>
            <person name="Labutti K."/>
            <person name="Salamov A."/>
            <person name="Andreopoulos B."/>
            <person name="Baker S."/>
            <person name="Barry K."/>
            <person name="Bills G."/>
            <person name="Bluhm B."/>
            <person name="Cannon C."/>
            <person name="Castanera R."/>
            <person name="Culley D."/>
            <person name="Daum C."/>
            <person name="Ezra D."/>
            <person name="Gonzalez J."/>
            <person name="Henrissat B."/>
            <person name="Kuo A."/>
            <person name="Liang C."/>
            <person name="Lipzen A."/>
            <person name="Lutzoni F."/>
            <person name="Magnuson J."/>
            <person name="Mondo S."/>
            <person name="Nolan M."/>
            <person name="Ohm R."/>
            <person name="Pangilinan J."/>
            <person name="Park H.-J."/>
            <person name="Ramirez L."/>
            <person name="Alfaro M."/>
            <person name="Sun H."/>
            <person name="Tritt A."/>
            <person name="Yoshinaga Y."/>
            <person name="Zwiers L.-H."/>
            <person name="Turgeon B."/>
            <person name="Goodwin S."/>
            <person name="Spatafora J."/>
            <person name="Crous P."/>
            <person name="Grigoriev I."/>
        </authorList>
    </citation>
    <scope>NUCLEOTIDE SEQUENCE</scope>
    <source>
        <strain evidence="3">ATCC 36951</strain>
    </source>
</reference>
<feature type="compositionally biased region" description="Low complexity" evidence="1">
    <location>
        <begin position="36"/>
        <end position="48"/>
    </location>
</feature>
<dbReference type="GeneID" id="54567625"/>
<dbReference type="Proteomes" id="UP000799537">
    <property type="component" value="Unassembled WGS sequence"/>
</dbReference>